<dbReference type="InterPro" id="IPR000528">
    <property type="entry name" value="Plant_nsLTP"/>
</dbReference>
<dbReference type="InterPro" id="IPR036312">
    <property type="entry name" value="Bifun_inhib/LTP/seed_sf"/>
</dbReference>
<keyword evidence="5" id="KW-0732">Signal</keyword>
<proteinExistence type="inferred from homology"/>
<dbReference type="InterPro" id="IPR016140">
    <property type="entry name" value="Bifunc_inhib/LTP/seed_store"/>
</dbReference>
<dbReference type="STRING" id="4081.A0A3Q7IKQ0"/>
<dbReference type="GO" id="GO:0008289">
    <property type="term" value="F:lipid binding"/>
    <property type="evidence" value="ECO:0007669"/>
    <property type="project" value="UniProtKB-KW"/>
</dbReference>
<reference evidence="7" key="2">
    <citation type="submission" date="2019-01" db="UniProtKB">
        <authorList>
            <consortium name="EnsemblPlants"/>
        </authorList>
    </citation>
    <scope>IDENTIFICATION</scope>
    <source>
        <strain evidence="7">cv. Heinz 1706</strain>
    </source>
</reference>
<feature type="domain" description="Bifunctional inhibitor/plant lipid transfer protein/seed storage helical" evidence="6">
    <location>
        <begin position="359"/>
        <end position="436"/>
    </location>
</feature>
<dbReference type="OMA" id="KEPACLC"/>
<dbReference type="CDD" id="cd01960">
    <property type="entry name" value="nsLTP1"/>
    <property type="match status" value="4"/>
</dbReference>
<dbReference type="Gene3D" id="1.10.110.10">
    <property type="entry name" value="Plant lipid-transfer and hydrophobic proteins"/>
    <property type="match status" value="4"/>
</dbReference>
<evidence type="ECO:0000256" key="2">
    <source>
        <dbReference type="ARBA" id="ARBA00022448"/>
    </source>
</evidence>
<keyword evidence="3 4" id="KW-0446">Lipid-binding</keyword>
<evidence type="ECO:0000313" key="8">
    <source>
        <dbReference type="Proteomes" id="UP000004994"/>
    </source>
</evidence>
<keyword evidence="8" id="KW-1185">Reference proteome</keyword>
<dbReference type="PANTHER" id="PTHR33076">
    <property type="entry name" value="NON-SPECIFIC LIPID-TRANSFER PROTEIN 2-RELATED"/>
    <property type="match status" value="1"/>
</dbReference>
<dbReference type="Proteomes" id="UP000004994">
    <property type="component" value="Chromosome 8"/>
</dbReference>
<evidence type="ECO:0000259" key="6">
    <source>
        <dbReference type="SMART" id="SM00499"/>
    </source>
</evidence>
<dbReference type="PRINTS" id="PR00382">
    <property type="entry name" value="LIPIDTRNSFER"/>
</dbReference>
<dbReference type="AlphaFoldDB" id="A0A3Q7IKQ0"/>
<feature type="chain" id="PRO_5018558519" description="Non-specific lipid-transfer protein" evidence="5">
    <location>
        <begin position="25"/>
        <end position="441"/>
    </location>
</feature>
<evidence type="ECO:0000256" key="1">
    <source>
        <dbReference type="ARBA" id="ARBA00009748"/>
    </source>
</evidence>
<dbReference type="GO" id="GO:0006869">
    <property type="term" value="P:lipid transport"/>
    <property type="evidence" value="ECO:0007669"/>
    <property type="project" value="InterPro"/>
</dbReference>
<feature type="domain" description="Bifunctional inhibitor/plant lipid transfer protein/seed storage helical" evidence="6">
    <location>
        <begin position="33"/>
        <end position="118"/>
    </location>
</feature>
<name>A0A3Q7IKQ0_SOLLC</name>
<dbReference type="InParanoid" id="A0A3Q7IKQ0"/>
<accession>A0A3Q7IKQ0</accession>
<evidence type="ECO:0000256" key="5">
    <source>
        <dbReference type="SAM" id="SignalP"/>
    </source>
</evidence>
<keyword evidence="2 4" id="KW-0813">Transport</keyword>
<comment type="function">
    <text evidence="4">Plant non-specific lipid-transfer proteins transfer phospholipids as well as galactolipids across membranes. May play a role in wax or cutin deposition in the cell walls of expanding epidermal cells and certain secretory tissues.</text>
</comment>
<protein>
    <recommendedName>
        <fullName evidence="4">Non-specific lipid-transfer protein</fullName>
    </recommendedName>
</protein>
<dbReference type="Pfam" id="PF00234">
    <property type="entry name" value="Tryp_alpha_amyl"/>
    <property type="match status" value="4"/>
</dbReference>
<evidence type="ECO:0000256" key="3">
    <source>
        <dbReference type="ARBA" id="ARBA00023121"/>
    </source>
</evidence>
<dbReference type="PaxDb" id="4081-Solyc08g067520.1.1"/>
<feature type="signal peptide" evidence="5">
    <location>
        <begin position="1"/>
        <end position="24"/>
    </location>
</feature>
<feature type="domain" description="Bifunctional inhibitor/plant lipid transfer protein/seed storage helical" evidence="6">
    <location>
        <begin position="144"/>
        <end position="225"/>
    </location>
</feature>
<feature type="domain" description="Bifunctional inhibitor/plant lipid transfer protein/seed storage helical" evidence="6">
    <location>
        <begin position="243"/>
        <end position="328"/>
    </location>
</feature>
<organism evidence="7">
    <name type="scientific">Solanum lycopersicum</name>
    <name type="common">Tomato</name>
    <name type="synonym">Lycopersicon esculentum</name>
    <dbReference type="NCBI Taxonomy" id="4081"/>
    <lineage>
        <taxon>Eukaryota</taxon>
        <taxon>Viridiplantae</taxon>
        <taxon>Streptophyta</taxon>
        <taxon>Embryophyta</taxon>
        <taxon>Tracheophyta</taxon>
        <taxon>Spermatophyta</taxon>
        <taxon>Magnoliopsida</taxon>
        <taxon>eudicotyledons</taxon>
        <taxon>Gunneridae</taxon>
        <taxon>Pentapetalae</taxon>
        <taxon>asterids</taxon>
        <taxon>lamiids</taxon>
        <taxon>Solanales</taxon>
        <taxon>Solanaceae</taxon>
        <taxon>Solanoideae</taxon>
        <taxon>Solaneae</taxon>
        <taxon>Solanum</taxon>
        <taxon>Solanum subgen. Lycopersicon</taxon>
    </lineage>
</organism>
<sequence>MLNKQLFSLLLICIAVATTPSIAAEDAITVVTCSTVYSRLEPCLGYVLGGGLSVPSECCNGIKSLHRAARTTADRQRFCRCLKNVRSNATNTRISRASQLTGICKVNALFKIRPDFDCSKQLFPLLLLICVAVAATATDAAVTCNTVYTDLEPCLGFVLNGGLTVPSACCGGLKSLLVAAGTTADRQSACKCIKSLASSANGVQIGRATQLPRICKQLFPLLLVYAAVAAAAATAAKDALVTCNMVYSSLEPCLGYVLGGGLSVPSECCGGSKSLLSMGCTIDDRQSACKCIKSAGSNANEAQLSRAATLPRICKTNVPFKISPHVDCSKQPFPMLLICIAVVMATITATTSQDATLTCNTVFTTLEPCLSYVLGGGLSVPSECCNGIKSMLNGAYTIADRQSACKCIKSVVSSAAPGPVSRAAKVPGICKANVPFKISPH</sequence>
<reference evidence="7" key="1">
    <citation type="journal article" date="2012" name="Nature">
        <title>The tomato genome sequence provides insights into fleshy fruit evolution.</title>
        <authorList>
            <consortium name="Tomato Genome Consortium"/>
        </authorList>
    </citation>
    <scope>NUCLEOTIDE SEQUENCE [LARGE SCALE GENOMIC DNA]</scope>
    <source>
        <strain evidence="7">cv. Heinz 1706</strain>
    </source>
</reference>
<comment type="similarity">
    <text evidence="1 4">Belongs to the plant LTP family.</text>
</comment>
<dbReference type="EnsemblPlants" id="Solyc08g067520.2.1">
    <property type="protein sequence ID" value="Solyc08g067520.2.1"/>
    <property type="gene ID" value="Solyc08g067520.2"/>
</dbReference>
<evidence type="ECO:0000256" key="4">
    <source>
        <dbReference type="RuleBase" id="RU000628"/>
    </source>
</evidence>
<dbReference type="Gramene" id="Solyc08g067520.2.1">
    <property type="protein sequence ID" value="Solyc08g067520.2.1"/>
    <property type="gene ID" value="Solyc08g067520.2"/>
</dbReference>
<evidence type="ECO:0000313" key="7">
    <source>
        <dbReference type="EnsemblPlants" id="Solyc08g067520.2.1"/>
    </source>
</evidence>
<dbReference type="SUPFAM" id="SSF47699">
    <property type="entry name" value="Bifunctional inhibitor/lipid-transfer protein/seed storage 2S albumin"/>
    <property type="match status" value="4"/>
</dbReference>
<dbReference type="SMART" id="SM00499">
    <property type="entry name" value="AAI"/>
    <property type="match status" value="4"/>
</dbReference>